<evidence type="ECO:0000313" key="1">
    <source>
        <dbReference type="EMBL" id="KAI8428950.1"/>
    </source>
</evidence>
<keyword evidence="2" id="KW-1185">Reference proteome</keyword>
<comment type="caution">
    <text evidence="1">The sequence shown here is derived from an EMBL/GenBank/DDBJ whole genome shotgun (WGS) entry which is preliminary data.</text>
</comment>
<reference evidence="1 2" key="1">
    <citation type="journal article" date="2022" name="Genome Biol. Evol.">
        <title>The Spruce Budworm Genome: Reconstructing the Evolutionary History of Antifreeze Proteins.</title>
        <authorList>
            <person name="Beliveau C."/>
            <person name="Gagne P."/>
            <person name="Picq S."/>
            <person name="Vernygora O."/>
            <person name="Keeling C.I."/>
            <person name="Pinkney K."/>
            <person name="Doucet D."/>
            <person name="Wen F."/>
            <person name="Johnston J.S."/>
            <person name="Maaroufi H."/>
            <person name="Boyle B."/>
            <person name="Laroche J."/>
            <person name="Dewar K."/>
            <person name="Juretic N."/>
            <person name="Blackburn G."/>
            <person name="Nisole A."/>
            <person name="Brunet B."/>
            <person name="Brandao M."/>
            <person name="Lumley L."/>
            <person name="Duan J."/>
            <person name="Quan G."/>
            <person name="Lucarotti C.J."/>
            <person name="Roe A.D."/>
            <person name="Sperling F.A.H."/>
            <person name="Levesque R.C."/>
            <person name="Cusson M."/>
        </authorList>
    </citation>
    <scope>NUCLEOTIDE SEQUENCE [LARGE SCALE GENOMIC DNA]</scope>
    <source>
        <strain evidence="1">Glfc:IPQL:Cfum</strain>
    </source>
</reference>
<name>A0ACC0JY79_CHOFU</name>
<proteinExistence type="predicted"/>
<accession>A0ACC0JY79</accession>
<dbReference type="EMBL" id="CM046112">
    <property type="protein sequence ID" value="KAI8428950.1"/>
    <property type="molecule type" value="Genomic_DNA"/>
</dbReference>
<dbReference type="Proteomes" id="UP001064048">
    <property type="component" value="Chromosome 12"/>
</dbReference>
<organism evidence="1 2">
    <name type="scientific">Choristoneura fumiferana</name>
    <name type="common">Spruce budworm moth</name>
    <name type="synonym">Archips fumiferana</name>
    <dbReference type="NCBI Taxonomy" id="7141"/>
    <lineage>
        <taxon>Eukaryota</taxon>
        <taxon>Metazoa</taxon>
        <taxon>Ecdysozoa</taxon>
        <taxon>Arthropoda</taxon>
        <taxon>Hexapoda</taxon>
        <taxon>Insecta</taxon>
        <taxon>Pterygota</taxon>
        <taxon>Neoptera</taxon>
        <taxon>Endopterygota</taxon>
        <taxon>Lepidoptera</taxon>
        <taxon>Glossata</taxon>
        <taxon>Ditrysia</taxon>
        <taxon>Tortricoidea</taxon>
        <taxon>Tortricidae</taxon>
        <taxon>Tortricinae</taxon>
        <taxon>Choristoneura</taxon>
    </lineage>
</organism>
<gene>
    <name evidence="1" type="ORF">MSG28_007558</name>
</gene>
<protein>
    <submittedName>
        <fullName evidence="1">Uncharacterized protein</fullName>
    </submittedName>
</protein>
<evidence type="ECO:0000313" key="2">
    <source>
        <dbReference type="Proteomes" id="UP001064048"/>
    </source>
</evidence>
<sequence>MTSIDFDPAIKLCLKHLHSSASDSTEQLRLTLDDIIRQTYGSAKTLGNVLPKKYLNEEKMESPRMAKHKSEKAASAKTVPIPQQSPQQLQIPERENDDGSVMDGELPFDLLEEDLTCAVCRQIAVQAGNRLVECDACHALYHQDCHKPVISDNDMSAGWQCASCLASQGFVTNYTKISSASKSPTHVSGSTTPVKISSGSSSSKVTTPNINIISADKRLQIMKKKAAKQHEKKKHNHAERRAGAGAEVRAMPQPRAHLQPARAQESLPVSHLPVPQVALKRQQAAEDKIALHLASVESGTALDALPPGRIYGMRVTGPCPSPGAEPDSAADDQTTAAWLHPTLPETLQLHQDHVSTAGLEMLSKLFPGKKRSVLELVLRRCNHDLLRAALHDKTVLASAGSSTSFEGSVSSSAEVESRWSAFRPVGPRPLLPALVMGRVCGSEWLVPLPALPALSGICTLQDCDLSFCHMRLARLVRDLDFARYEFYVRTGIYQRSQQLRIKSLQGLLVALAYMFWDVNYFLRVAFTIGFGRLFQKKCGVNDTSTIYGFCTTQDVDIFLRHMNNARYVRELDFARFHFYDRTGIYANITAAKGHALQGASSIRYRRTIPIFSAYKVETRNLIDVNAETLFKGIPGAEQKPQCPEEITHWLQSIEISSAKLRKKD</sequence>